<dbReference type="EC" id="6.3.5.-" evidence="1"/>
<dbReference type="GO" id="GO:0006412">
    <property type="term" value="P:translation"/>
    <property type="evidence" value="ECO:0007669"/>
    <property type="project" value="UniProtKB-UniRule"/>
</dbReference>
<dbReference type="GO" id="GO:0005524">
    <property type="term" value="F:ATP binding"/>
    <property type="evidence" value="ECO:0007669"/>
    <property type="project" value="UniProtKB-KW"/>
</dbReference>
<comment type="catalytic activity">
    <reaction evidence="1">
        <text>L-glutamyl-tRNA(Gln) + L-glutamine + ATP + H2O = L-glutaminyl-tRNA(Gln) + L-glutamate + ADP + phosphate + H(+)</text>
        <dbReference type="Rhea" id="RHEA:17521"/>
        <dbReference type="Rhea" id="RHEA-COMP:9681"/>
        <dbReference type="Rhea" id="RHEA-COMP:9684"/>
        <dbReference type="ChEBI" id="CHEBI:15377"/>
        <dbReference type="ChEBI" id="CHEBI:15378"/>
        <dbReference type="ChEBI" id="CHEBI:29985"/>
        <dbReference type="ChEBI" id="CHEBI:30616"/>
        <dbReference type="ChEBI" id="CHEBI:43474"/>
        <dbReference type="ChEBI" id="CHEBI:58359"/>
        <dbReference type="ChEBI" id="CHEBI:78520"/>
        <dbReference type="ChEBI" id="CHEBI:78521"/>
        <dbReference type="ChEBI" id="CHEBI:456216"/>
    </reaction>
</comment>
<dbReference type="Pfam" id="PF02686">
    <property type="entry name" value="GatC"/>
    <property type="match status" value="1"/>
</dbReference>
<comment type="subunit">
    <text evidence="1">Heterotrimer of A, B and C subunits.</text>
</comment>
<keyword evidence="1" id="KW-0547">Nucleotide-binding</keyword>
<dbReference type="GO" id="GO:0070681">
    <property type="term" value="P:glutaminyl-tRNAGln biosynthesis via transamidation"/>
    <property type="evidence" value="ECO:0007669"/>
    <property type="project" value="TreeGrafter"/>
</dbReference>
<dbReference type="GO" id="GO:0016740">
    <property type="term" value="F:transferase activity"/>
    <property type="evidence" value="ECO:0007669"/>
    <property type="project" value="UniProtKB-KW"/>
</dbReference>
<dbReference type="AlphaFoldDB" id="A0A364P128"/>
<keyword evidence="3" id="KW-1185">Reference proteome</keyword>
<keyword evidence="1" id="KW-0436">Ligase</keyword>
<dbReference type="PANTHER" id="PTHR15004:SF0">
    <property type="entry name" value="GLUTAMYL-TRNA(GLN) AMIDOTRANSFERASE SUBUNIT C, MITOCHONDRIAL"/>
    <property type="match status" value="1"/>
</dbReference>
<dbReference type="NCBIfam" id="TIGR00135">
    <property type="entry name" value="gatC"/>
    <property type="match status" value="1"/>
</dbReference>
<dbReference type="GO" id="GO:0050566">
    <property type="term" value="F:asparaginyl-tRNA synthase (glutamine-hydrolyzing) activity"/>
    <property type="evidence" value="ECO:0007669"/>
    <property type="project" value="RHEA"/>
</dbReference>
<dbReference type="GO" id="GO:0006450">
    <property type="term" value="P:regulation of translational fidelity"/>
    <property type="evidence" value="ECO:0007669"/>
    <property type="project" value="InterPro"/>
</dbReference>
<comment type="similarity">
    <text evidence="1">Belongs to the GatC family.</text>
</comment>
<comment type="catalytic activity">
    <reaction evidence="1">
        <text>L-aspartyl-tRNA(Asn) + L-glutamine + ATP + H2O = L-asparaginyl-tRNA(Asn) + L-glutamate + ADP + phosphate + 2 H(+)</text>
        <dbReference type="Rhea" id="RHEA:14513"/>
        <dbReference type="Rhea" id="RHEA-COMP:9674"/>
        <dbReference type="Rhea" id="RHEA-COMP:9677"/>
        <dbReference type="ChEBI" id="CHEBI:15377"/>
        <dbReference type="ChEBI" id="CHEBI:15378"/>
        <dbReference type="ChEBI" id="CHEBI:29985"/>
        <dbReference type="ChEBI" id="CHEBI:30616"/>
        <dbReference type="ChEBI" id="CHEBI:43474"/>
        <dbReference type="ChEBI" id="CHEBI:58359"/>
        <dbReference type="ChEBI" id="CHEBI:78515"/>
        <dbReference type="ChEBI" id="CHEBI:78516"/>
        <dbReference type="ChEBI" id="CHEBI:456216"/>
    </reaction>
</comment>
<accession>A0A364P128</accession>
<gene>
    <name evidence="1" type="primary">gatC</name>
    <name evidence="2" type="ORF">CU669_06160</name>
</gene>
<dbReference type="InterPro" id="IPR003837">
    <property type="entry name" value="GatC"/>
</dbReference>
<dbReference type="InterPro" id="IPR036113">
    <property type="entry name" value="Asp/Glu-ADT_sf_sub_c"/>
</dbReference>
<evidence type="ECO:0000313" key="2">
    <source>
        <dbReference type="EMBL" id="RAU22960.1"/>
    </source>
</evidence>
<comment type="function">
    <text evidence="1">Allows the formation of correctly charged Asn-tRNA(Asn) or Gln-tRNA(Gln) through the transamidation of misacylated Asp-tRNA(Asn) or Glu-tRNA(Gln) in organisms which lack either or both of asparaginyl-tRNA or glutaminyl-tRNA synthetases. The reaction takes place in the presence of glutamine and ATP through an activated phospho-Asp-tRNA(Asn) or phospho-Glu-tRNA(Gln).</text>
</comment>
<dbReference type="SUPFAM" id="SSF141000">
    <property type="entry name" value="Glu-tRNAGln amidotransferase C subunit"/>
    <property type="match status" value="1"/>
</dbReference>
<dbReference type="HAMAP" id="MF_00122">
    <property type="entry name" value="GatC"/>
    <property type="match status" value="1"/>
</dbReference>
<evidence type="ECO:0000313" key="3">
    <source>
        <dbReference type="Proteomes" id="UP000251075"/>
    </source>
</evidence>
<dbReference type="RefSeq" id="WP_112142942.1">
    <property type="nucleotide sequence ID" value="NZ_PGTO01000003.1"/>
</dbReference>
<organism evidence="2 3">
    <name type="scientific">Paramagnetospirillum kuznetsovii</name>
    <dbReference type="NCBI Taxonomy" id="2053833"/>
    <lineage>
        <taxon>Bacteria</taxon>
        <taxon>Pseudomonadati</taxon>
        <taxon>Pseudomonadota</taxon>
        <taxon>Alphaproteobacteria</taxon>
        <taxon>Rhodospirillales</taxon>
        <taxon>Magnetospirillaceae</taxon>
        <taxon>Paramagnetospirillum</taxon>
    </lineage>
</organism>
<keyword evidence="2" id="KW-0808">Transferase</keyword>
<comment type="caution">
    <text evidence="2">The sequence shown here is derived from an EMBL/GenBank/DDBJ whole genome shotgun (WGS) entry which is preliminary data.</text>
</comment>
<name>A0A364P128_9PROT</name>
<dbReference type="OrthoDB" id="9794326at2"/>
<dbReference type="EMBL" id="PGTO01000003">
    <property type="protein sequence ID" value="RAU22960.1"/>
    <property type="molecule type" value="Genomic_DNA"/>
</dbReference>
<reference evidence="2 3" key="1">
    <citation type="submission" date="2017-11" db="EMBL/GenBank/DDBJ databases">
        <title>Draft genome sequence of magnetotactic bacterium Magnetospirillum kuznetsovii LBB-42.</title>
        <authorList>
            <person name="Grouzdev D.S."/>
            <person name="Rysina M.S."/>
            <person name="Baslerov R.V."/>
            <person name="Koziaeva V."/>
        </authorList>
    </citation>
    <scope>NUCLEOTIDE SEQUENCE [LARGE SCALE GENOMIC DNA]</scope>
    <source>
        <strain evidence="2 3">LBB-42</strain>
    </source>
</reference>
<proteinExistence type="inferred from homology"/>
<dbReference type="GO" id="GO:0050567">
    <property type="term" value="F:glutaminyl-tRNA synthase (glutamine-hydrolyzing) activity"/>
    <property type="evidence" value="ECO:0007669"/>
    <property type="project" value="UniProtKB-UniRule"/>
</dbReference>
<dbReference type="Proteomes" id="UP000251075">
    <property type="component" value="Unassembled WGS sequence"/>
</dbReference>
<keyword evidence="1" id="KW-0067">ATP-binding</keyword>
<dbReference type="Gene3D" id="1.10.20.60">
    <property type="entry name" value="Glu-tRNAGln amidotransferase C subunit, N-terminal domain"/>
    <property type="match status" value="1"/>
</dbReference>
<dbReference type="PANTHER" id="PTHR15004">
    <property type="entry name" value="GLUTAMYL-TRNA(GLN) AMIDOTRANSFERASE SUBUNIT C, MITOCHONDRIAL"/>
    <property type="match status" value="1"/>
</dbReference>
<sequence length="95" mass="10259">MSLDKATVRNIANLARIEVKDEELDHLAGELSNILHFVEQLAEVNTDGVLPMTSVAAMTLPMRKDVITDGGQPEAVLANAPEAEDGFFTVPKVVE</sequence>
<protein>
    <recommendedName>
        <fullName evidence="1">Aspartyl/glutamyl-tRNA(Asn/Gln) amidotransferase subunit C</fullName>
        <shortName evidence="1">Asp/Glu-ADT subunit C</shortName>
        <ecNumber evidence="1">6.3.5.-</ecNumber>
    </recommendedName>
</protein>
<keyword evidence="1" id="KW-0648">Protein biosynthesis</keyword>
<evidence type="ECO:0000256" key="1">
    <source>
        <dbReference type="HAMAP-Rule" id="MF_00122"/>
    </source>
</evidence>